<dbReference type="RefSeq" id="WP_012162749.1">
    <property type="nucleotide sequence ID" value="NC_009925.1"/>
</dbReference>
<proteinExistence type="inferred from homology"/>
<feature type="domain" description="HTH lysR-type" evidence="5">
    <location>
        <begin position="1"/>
        <end position="58"/>
    </location>
</feature>
<evidence type="ECO:0000256" key="4">
    <source>
        <dbReference type="ARBA" id="ARBA00023163"/>
    </source>
</evidence>
<dbReference type="Gene3D" id="1.10.10.10">
    <property type="entry name" value="Winged helix-like DNA-binding domain superfamily/Winged helix DNA-binding domain"/>
    <property type="match status" value="1"/>
</dbReference>
<dbReference type="SUPFAM" id="SSF53850">
    <property type="entry name" value="Periplasmic binding protein-like II"/>
    <property type="match status" value="1"/>
</dbReference>
<dbReference type="Pfam" id="PF00126">
    <property type="entry name" value="HTH_1"/>
    <property type="match status" value="1"/>
</dbReference>
<dbReference type="InterPro" id="IPR000847">
    <property type="entry name" value="LysR_HTH_N"/>
</dbReference>
<evidence type="ECO:0000313" key="6">
    <source>
        <dbReference type="EMBL" id="ABW27273.1"/>
    </source>
</evidence>
<dbReference type="eggNOG" id="COG0583">
    <property type="taxonomic scope" value="Bacteria"/>
</dbReference>
<dbReference type="Gene3D" id="3.40.190.290">
    <property type="match status" value="1"/>
</dbReference>
<dbReference type="GO" id="GO:0006351">
    <property type="term" value="P:DNA-templated transcription"/>
    <property type="evidence" value="ECO:0007669"/>
    <property type="project" value="TreeGrafter"/>
</dbReference>
<dbReference type="Pfam" id="PF03466">
    <property type="entry name" value="LysR_substrate"/>
    <property type="match status" value="1"/>
</dbReference>
<keyword evidence="3" id="KW-0238">DNA-binding</keyword>
<evidence type="ECO:0000256" key="3">
    <source>
        <dbReference type="ARBA" id="ARBA00023125"/>
    </source>
</evidence>
<keyword evidence="7" id="KW-1185">Reference proteome</keyword>
<dbReference type="SUPFAM" id="SSF46785">
    <property type="entry name" value="Winged helix' DNA-binding domain"/>
    <property type="match status" value="1"/>
</dbReference>
<dbReference type="OrthoDB" id="570111at2"/>
<keyword evidence="4" id="KW-0804">Transcription</keyword>
<dbReference type="HOGENOM" id="CLU_039613_2_1_3"/>
<dbReference type="Proteomes" id="UP000000268">
    <property type="component" value="Chromosome"/>
</dbReference>
<evidence type="ECO:0000256" key="2">
    <source>
        <dbReference type="ARBA" id="ARBA00023015"/>
    </source>
</evidence>
<dbReference type="InterPro" id="IPR058163">
    <property type="entry name" value="LysR-type_TF_proteobact-type"/>
</dbReference>
<dbReference type="PANTHER" id="PTHR30537:SF3">
    <property type="entry name" value="TRANSCRIPTIONAL REGULATORY PROTEIN"/>
    <property type="match status" value="1"/>
</dbReference>
<dbReference type="STRING" id="329726.AM1_2260"/>
<organism evidence="6 7">
    <name type="scientific">Acaryochloris marina (strain MBIC 11017)</name>
    <dbReference type="NCBI Taxonomy" id="329726"/>
    <lineage>
        <taxon>Bacteria</taxon>
        <taxon>Bacillati</taxon>
        <taxon>Cyanobacteriota</taxon>
        <taxon>Cyanophyceae</taxon>
        <taxon>Acaryochloridales</taxon>
        <taxon>Acaryochloridaceae</taxon>
        <taxon>Acaryochloris</taxon>
    </lineage>
</organism>
<name>B0C114_ACAM1</name>
<evidence type="ECO:0000256" key="1">
    <source>
        <dbReference type="ARBA" id="ARBA00009437"/>
    </source>
</evidence>
<evidence type="ECO:0000313" key="7">
    <source>
        <dbReference type="Proteomes" id="UP000000268"/>
    </source>
</evidence>
<dbReference type="EMBL" id="CP000828">
    <property type="protein sequence ID" value="ABW27273.1"/>
    <property type="molecule type" value="Genomic_DNA"/>
</dbReference>
<keyword evidence="2" id="KW-0805">Transcription regulation</keyword>
<dbReference type="PANTHER" id="PTHR30537">
    <property type="entry name" value="HTH-TYPE TRANSCRIPTIONAL REGULATOR"/>
    <property type="match status" value="1"/>
</dbReference>
<dbReference type="AlphaFoldDB" id="B0C114"/>
<dbReference type="KEGG" id="amr:AM1_2260"/>
<comment type="similarity">
    <text evidence="1">Belongs to the LysR transcriptional regulatory family.</text>
</comment>
<dbReference type="PROSITE" id="PS50931">
    <property type="entry name" value="HTH_LYSR"/>
    <property type="match status" value="1"/>
</dbReference>
<dbReference type="GO" id="GO:0043565">
    <property type="term" value="F:sequence-specific DNA binding"/>
    <property type="evidence" value="ECO:0007669"/>
    <property type="project" value="TreeGrafter"/>
</dbReference>
<accession>B0C114</accession>
<dbReference type="InterPro" id="IPR036390">
    <property type="entry name" value="WH_DNA-bd_sf"/>
</dbReference>
<sequence>MNWDDLRIFLAIARQGSARAAAAKLGVHHSTITRRIDAFESTQKTRLFDRLPSGYALTLAGEELLAGATRVEDEMNGIERHILGQDIQLRGNLRVTMPDALAVHFLMPDLVCFMETYPEVNLEVLISYEVYNLTKREADVAIRVTENPPEHLVGRKVGCYHCANYASVDYLAAHALPKNTEGAYWIGWDAPTPYPDWVRKSEFPHIPMRGRFNNAIAQLAAAKAGLGLARIPCFLGDPEPTLKRVPPGQSAPCHDVWILTHKDLISTVRIQTFMDCMSKAFQQKQDLLEGRCPALSA</sequence>
<evidence type="ECO:0000259" key="5">
    <source>
        <dbReference type="PROSITE" id="PS50931"/>
    </source>
</evidence>
<gene>
    <name evidence="6" type="ordered locus">AM1_2260</name>
</gene>
<reference evidence="6 7" key="1">
    <citation type="journal article" date="2008" name="Proc. Natl. Acad. Sci. U.S.A.">
        <title>Niche adaptation and genome expansion in the chlorophyll d-producing cyanobacterium Acaryochloris marina.</title>
        <authorList>
            <person name="Swingley W.D."/>
            <person name="Chen M."/>
            <person name="Cheung P.C."/>
            <person name="Conrad A.L."/>
            <person name="Dejesa L.C."/>
            <person name="Hao J."/>
            <person name="Honchak B.M."/>
            <person name="Karbach L.E."/>
            <person name="Kurdoglu A."/>
            <person name="Lahiri S."/>
            <person name="Mastrian S.D."/>
            <person name="Miyashita H."/>
            <person name="Page L."/>
            <person name="Ramakrishna P."/>
            <person name="Satoh S."/>
            <person name="Sattley W.M."/>
            <person name="Shimada Y."/>
            <person name="Taylor H.L."/>
            <person name="Tomo T."/>
            <person name="Tsuchiya T."/>
            <person name="Wang Z.T."/>
            <person name="Raymond J."/>
            <person name="Mimuro M."/>
            <person name="Blankenship R.E."/>
            <person name="Touchman J.W."/>
        </authorList>
    </citation>
    <scope>NUCLEOTIDE SEQUENCE [LARGE SCALE GENOMIC DNA]</scope>
    <source>
        <strain evidence="7">MBIC 11017</strain>
    </source>
</reference>
<protein>
    <submittedName>
        <fullName evidence="6">Transcriptional regulator, LysR family</fullName>
    </submittedName>
</protein>
<dbReference type="InterPro" id="IPR036388">
    <property type="entry name" value="WH-like_DNA-bd_sf"/>
</dbReference>
<dbReference type="GO" id="GO:0003700">
    <property type="term" value="F:DNA-binding transcription factor activity"/>
    <property type="evidence" value="ECO:0007669"/>
    <property type="project" value="InterPro"/>
</dbReference>
<dbReference type="InterPro" id="IPR005119">
    <property type="entry name" value="LysR_subst-bd"/>
</dbReference>